<comment type="catalytic activity">
    <reaction evidence="10 11">
        <text>N(6)-[(R)-dihydrolipoyl]-L-lysyl-[protein] + succinyl-CoA = N(6)-[(R)-S(8)-succinyldihydrolipoyl]-L-lysyl-[protein] + CoA</text>
        <dbReference type="Rhea" id="RHEA:15213"/>
        <dbReference type="Rhea" id="RHEA-COMP:10475"/>
        <dbReference type="Rhea" id="RHEA-COMP:20092"/>
        <dbReference type="ChEBI" id="CHEBI:57287"/>
        <dbReference type="ChEBI" id="CHEBI:57292"/>
        <dbReference type="ChEBI" id="CHEBI:83100"/>
        <dbReference type="ChEBI" id="CHEBI:83120"/>
        <dbReference type="EC" id="2.3.1.61"/>
    </reaction>
</comment>
<dbReference type="SUPFAM" id="SSF51230">
    <property type="entry name" value="Single hybrid motif"/>
    <property type="match status" value="1"/>
</dbReference>
<organism evidence="15 16">
    <name type="scientific">Candidatus Thiodiazotropha taylori</name>
    <dbReference type="NCBI Taxonomy" id="2792791"/>
    <lineage>
        <taxon>Bacteria</taxon>
        <taxon>Pseudomonadati</taxon>
        <taxon>Pseudomonadota</taxon>
        <taxon>Gammaproteobacteria</taxon>
        <taxon>Chromatiales</taxon>
        <taxon>Sedimenticolaceae</taxon>
        <taxon>Candidatus Thiodiazotropha</taxon>
    </lineage>
</organism>
<comment type="pathway">
    <text evidence="2 11">Amino-acid degradation; L-lysine degradation via saccharopine pathway; glutaryl-CoA from L-lysine: step 6/6.</text>
</comment>
<evidence type="ECO:0000313" key="15">
    <source>
        <dbReference type="EMBL" id="MCG7948845.1"/>
    </source>
</evidence>
<feature type="compositionally biased region" description="Low complexity" evidence="12">
    <location>
        <begin position="145"/>
        <end position="166"/>
    </location>
</feature>
<evidence type="ECO:0000256" key="10">
    <source>
        <dbReference type="ARBA" id="ARBA00052761"/>
    </source>
</evidence>
<comment type="caution">
    <text evidence="15">The sequence shown here is derived from an EMBL/GenBank/DDBJ whole genome shotgun (WGS) entry which is preliminary data.</text>
</comment>
<dbReference type="GO" id="GO:0045252">
    <property type="term" value="C:oxoglutarate dehydrogenase complex"/>
    <property type="evidence" value="ECO:0007669"/>
    <property type="project" value="UniProtKB-UniRule"/>
</dbReference>
<keyword evidence="7 11" id="KW-0808">Transferase</keyword>
<gene>
    <name evidence="15" type="primary">odhB</name>
    <name evidence="15" type="ORF">JAZ07_21090</name>
</gene>
<proteinExistence type="inferred from homology"/>
<dbReference type="InterPro" id="IPR050537">
    <property type="entry name" value="2-oxoacid_dehydrogenase"/>
</dbReference>
<dbReference type="InterPro" id="IPR011053">
    <property type="entry name" value="Single_hybrid_motif"/>
</dbReference>
<dbReference type="PROSITE" id="PS51826">
    <property type="entry name" value="PSBD"/>
    <property type="match status" value="1"/>
</dbReference>
<evidence type="ECO:0000256" key="3">
    <source>
        <dbReference type="ARBA" id="ARBA00007317"/>
    </source>
</evidence>
<evidence type="ECO:0000313" key="16">
    <source>
        <dbReference type="Proteomes" id="UP000886667"/>
    </source>
</evidence>
<dbReference type="Pfam" id="PF02817">
    <property type="entry name" value="E3_binding"/>
    <property type="match status" value="1"/>
</dbReference>
<reference evidence="15" key="1">
    <citation type="journal article" date="2021" name="Proc. Natl. Acad. Sci. U.S.A.">
        <title>Global biogeography of chemosynthetic symbionts reveals both localized and globally distributed symbiont groups. .</title>
        <authorList>
            <person name="Osvatic J.T."/>
            <person name="Wilkins L.G.E."/>
            <person name="Leibrecht L."/>
            <person name="Leray M."/>
            <person name="Zauner S."/>
            <person name="Polzin J."/>
            <person name="Camacho Y."/>
            <person name="Gros O."/>
            <person name="van Gils J.A."/>
            <person name="Eisen J.A."/>
            <person name="Petersen J.M."/>
            <person name="Yuen B."/>
        </authorList>
    </citation>
    <scope>NUCLEOTIDE SEQUENCE</scope>
    <source>
        <strain evidence="15">MAGclacostrist064TRANS</strain>
    </source>
</reference>
<dbReference type="AlphaFoldDB" id="A0A9E4N7B8"/>
<evidence type="ECO:0000256" key="7">
    <source>
        <dbReference type="ARBA" id="ARBA00022679"/>
    </source>
</evidence>
<dbReference type="Pfam" id="PF00198">
    <property type="entry name" value="2-oxoacid_dh"/>
    <property type="match status" value="1"/>
</dbReference>
<comment type="function">
    <text evidence="1 11">E2 component of the 2-oxoglutarate dehydrogenase (OGDH) complex which catalyzes the second step in the conversion of 2-oxoglutarate to succinyl-CoA and CO(2).</text>
</comment>
<protein>
    <recommendedName>
        <fullName evidence="5 11">Dihydrolipoyllysine-residue succinyltransferase component of 2-oxoglutarate dehydrogenase complex</fullName>
        <ecNumber evidence="4 11">2.3.1.61</ecNumber>
    </recommendedName>
    <alternativeName>
        <fullName evidence="11">2-oxoglutarate dehydrogenase complex component E2</fullName>
    </alternativeName>
</protein>
<dbReference type="Gene3D" id="3.30.559.10">
    <property type="entry name" value="Chloramphenicol acetyltransferase-like domain"/>
    <property type="match status" value="1"/>
</dbReference>
<evidence type="ECO:0000256" key="12">
    <source>
        <dbReference type="SAM" id="MobiDB-lite"/>
    </source>
</evidence>
<dbReference type="SUPFAM" id="SSF47005">
    <property type="entry name" value="Peripheral subunit-binding domain of 2-oxo acid dehydrogenase complex"/>
    <property type="match status" value="1"/>
</dbReference>
<dbReference type="NCBIfam" id="TIGR01347">
    <property type="entry name" value="sucB"/>
    <property type="match status" value="1"/>
</dbReference>
<evidence type="ECO:0000256" key="2">
    <source>
        <dbReference type="ARBA" id="ARBA00005145"/>
    </source>
</evidence>
<sequence length="400" mass="43170">MSIELRVPQLPESVSDATILSWHKQPGESVSQDETLVDLETDKVVLEVPAPQDGVLTEIRFKVGETVQAEDVLALMEAGKAAAPAAAASSEPAESEAAAAEEAPVLSPAVRRLVNESGIDPTTIKGSGKNGRIVKADVEAAIAAQPTQSAAQPAAAAATPAAPAAPEGRIEERVPMTRLRKRVAERLVEAQHTAAILTTFNEVNLQAVSNLRVTYRESFEKKHDVRLGFMSFFVKAAVEALKQFPIINATMDGDDILYHGYFDIGIAVSSPRGLVVPILRDADQLSFAAIEQRIREYGEKAKQGTLSYDDLTGGTFSITNGGVFGSMLSTPILNPPQSAILGMHSIQQRPMVEKGEIVIRPMMYLALSYDHRIIDGRDAVQFLVTIKQLLEDPSRLLLEI</sequence>
<dbReference type="FunFam" id="3.30.559.10:FF:000007">
    <property type="entry name" value="Dihydrolipoamide acetyltransferase component of pyruvate dehydrogenase complex"/>
    <property type="match status" value="1"/>
</dbReference>
<dbReference type="InterPro" id="IPR000089">
    <property type="entry name" value="Biotin_lipoyl"/>
</dbReference>
<keyword evidence="8 11" id="KW-0450">Lipoyl</keyword>
<dbReference type="SUPFAM" id="SSF52777">
    <property type="entry name" value="CoA-dependent acyltransferases"/>
    <property type="match status" value="1"/>
</dbReference>
<dbReference type="PANTHER" id="PTHR43416:SF5">
    <property type="entry name" value="DIHYDROLIPOYLLYSINE-RESIDUE SUCCINYLTRANSFERASE COMPONENT OF 2-OXOGLUTARATE DEHYDROGENASE COMPLEX, MITOCHONDRIAL"/>
    <property type="match status" value="1"/>
</dbReference>
<name>A0A9E4N7B8_9GAMM</name>
<dbReference type="GO" id="GO:0033512">
    <property type="term" value="P:L-lysine catabolic process to acetyl-CoA via saccharopine"/>
    <property type="evidence" value="ECO:0007669"/>
    <property type="project" value="UniProtKB-UniRule"/>
</dbReference>
<dbReference type="InterPro" id="IPR001078">
    <property type="entry name" value="2-oxoacid_DH_actylTfrase"/>
</dbReference>
<evidence type="ECO:0000256" key="8">
    <source>
        <dbReference type="ARBA" id="ARBA00022823"/>
    </source>
</evidence>
<evidence type="ECO:0000259" key="13">
    <source>
        <dbReference type="PROSITE" id="PS50968"/>
    </source>
</evidence>
<feature type="region of interest" description="Disordered" evidence="12">
    <location>
        <begin position="145"/>
        <end position="171"/>
    </location>
</feature>
<dbReference type="PROSITE" id="PS00189">
    <property type="entry name" value="LIPOYL"/>
    <property type="match status" value="1"/>
</dbReference>
<dbReference type="InterPro" id="IPR006255">
    <property type="entry name" value="SucB"/>
</dbReference>
<keyword evidence="9 11" id="KW-0012">Acyltransferase</keyword>
<dbReference type="EMBL" id="JAEPCM010000799">
    <property type="protein sequence ID" value="MCG7948845.1"/>
    <property type="molecule type" value="Genomic_DNA"/>
</dbReference>
<evidence type="ECO:0000256" key="11">
    <source>
        <dbReference type="RuleBase" id="RU361138"/>
    </source>
</evidence>
<dbReference type="GO" id="GO:0005829">
    <property type="term" value="C:cytosol"/>
    <property type="evidence" value="ECO:0007669"/>
    <property type="project" value="TreeGrafter"/>
</dbReference>
<comment type="similarity">
    <text evidence="3 11">Belongs to the 2-oxoacid dehydrogenase family.</text>
</comment>
<dbReference type="InterPro" id="IPR004167">
    <property type="entry name" value="PSBD"/>
</dbReference>
<dbReference type="Gene3D" id="4.10.320.10">
    <property type="entry name" value="E3-binding domain"/>
    <property type="match status" value="1"/>
</dbReference>
<dbReference type="Gene3D" id="2.40.50.100">
    <property type="match status" value="1"/>
</dbReference>
<dbReference type="InterPro" id="IPR003016">
    <property type="entry name" value="2-oxoA_DH_lipoyl-BS"/>
</dbReference>
<dbReference type="CDD" id="cd06849">
    <property type="entry name" value="lipoyl_domain"/>
    <property type="match status" value="1"/>
</dbReference>
<feature type="domain" description="Lipoyl-binding" evidence="13">
    <location>
        <begin position="2"/>
        <end position="77"/>
    </location>
</feature>
<evidence type="ECO:0000256" key="9">
    <source>
        <dbReference type="ARBA" id="ARBA00023315"/>
    </source>
</evidence>
<dbReference type="EC" id="2.3.1.61" evidence="4 11"/>
<dbReference type="InterPro" id="IPR036625">
    <property type="entry name" value="E3-bd_dom_sf"/>
</dbReference>
<keyword evidence="6 11" id="KW-0816">Tricarboxylic acid cycle</keyword>
<evidence type="ECO:0000256" key="5">
    <source>
        <dbReference type="ARBA" id="ARBA00019511"/>
    </source>
</evidence>
<dbReference type="InterPro" id="IPR023213">
    <property type="entry name" value="CAT-like_dom_sf"/>
</dbReference>
<dbReference type="Pfam" id="PF00364">
    <property type="entry name" value="Biotin_lipoyl"/>
    <property type="match status" value="1"/>
</dbReference>
<evidence type="ECO:0000259" key="14">
    <source>
        <dbReference type="PROSITE" id="PS51826"/>
    </source>
</evidence>
<accession>A0A9E4N7B8</accession>
<dbReference type="PANTHER" id="PTHR43416">
    <property type="entry name" value="DIHYDROLIPOYLLYSINE-RESIDUE SUCCINYLTRANSFERASE COMPONENT OF 2-OXOGLUTARATE DEHYDROGENASE COMPLEX, MITOCHONDRIAL-RELATED"/>
    <property type="match status" value="1"/>
</dbReference>
<dbReference type="Proteomes" id="UP000886667">
    <property type="component" value="Unassembled WGS sequence"/>
</dbReference>
<evidence type="ECO:0000256" key="4">
    <source>
        <dbReference type="ARBA" id="ARBA00012945"/>
    </source>
</evidence>
<feature type="domain" description="Peripheral subunit-binding (PSBD)" evidence="14">
    <location>
        <begin position="105"/>
        <end position="142"/>
    </location>
</feature>
<comment type="cofactor">
    <cofactor evidence="11">
        <name>(R)-lipoate</name>
        <dbReference type="ChEBI" id="CHEBI:83088"/>
    </cofactor>
    <text evidence="11">Binds 1 lipoyl cofactor covalently.</text>
</comment>
<dbReference type="PROSITE" id="PS50968">
    <property type="entry name" value="BIOTINYL_LIPOYL"/>
    <property type="match status" value="1"/>
</dbReference>
<dbReference type="NCBIfam" id="NF004309">
    <property type="entry name" value="PRK05704.1"/>
    <property type="match status" value="1"/>
</dbReference>
<evidence type="ECO:0000256" key="6">
    <source>
        <dbReference type="ARBA" id="ARBA00022532"/>
    </source>
</evidence>
<evidence type="ECO:0000256" key="1">
    <source>
        <dbReference type="ARBA" id="ARBA00004052"/>
    </source>
</evidence>
<dbReference type="GO" id="GO:0004149">
    <property type="term" value="F:dihydrolipoyllysine-residue succinyltransferase activity"/>
    <property type="evidence" value="ECO:0007669"/>
    <property type="project" value="UniProtKB-UniRule"/>
</dbReference>
<dbReference type="GO" id="GO:0006099">
    <property type="term" value="P:tricarboxylic acid cycle"/>
    <property type="evidence" value="ECO:0007669"/>
    <property type="project" value="UniProtKB-UniRule"/>
</dbReference>